<dbReference type="InterPro" id="IPR002549">
    <property type="entry name" value="AI-2E-like"/>
</dbReference>
<comment type="caution">
    <text evidence="9">The sequence shown here is derived from an EMBL/GenBank/DDBJ whole genome shotgun (WGS) entry which is preliminary data.</text>
</comment>
<feature type="transmembrane region" description="Helical" evidence="8">
    <location>
        <begin position="256"/>
        <end position="272"/>
    </location>
</feature>
<keyword evidence="6 8" id="KW-1133">Transmembrane helix</keyword>
<comment type="subcellular location">
    <subcellularLocation>
        <location evidence="1">Cell membrane</location>
        <topology evidence="1">Multi-pass membrane protein</topology>
    </subcellularLocation>
</comment>
<evidence type="ECO:0000313" key="10">
    <source>
        <dbReference type="Proteomes" id="UP000230131"/>
    </source>
</evidence>
<feature type="transmembrane region" description="Helical" evidence="8">
    <location>
        <begin position="223"/>
        <end position="249"/>
    </location>
</feature>
<evidence type="ECO:0000256" key="3">
    <source>
        <dbReference type="ARBA" id="ARBA00022448"/>
    </source>
</evidence>
<dbReference type="Proteomes" id="UP000230131">
    <property type="component" value="Unassembled WGS sequence"/>
</dbReference>
<dbReference type="GO" id="GO:0055085">
    <property type="term" value="P:transmembrane transport"/>
    <property type="evidence" value="ECO:0007669"/>
    <property type="project" value="TreeGrafter"/>
</dbReference>
<dbReference type="Pfam" id="PF01594">
    <property type="entry name" value="AI-2E_transport"/>
    <property type="match status" value="1"/>
</dbReference>
<evidence type="ECO:0000256" key="4">
    <source>
        <dbReference type="ARBA" id="ARBA00022475"/>
    </source>
</evidence>
<dbReference type="PANTHER" id="PTHR21716">
    <property type="entry name" value="TRANSMEMBRANE PROTEIN"/>
    <property type="match status" value="1"/>
</dbReference>
<feature type="transmembrane region" description="Helical" evidence="8">
    <location>
        <begin position="65"/>
        <end position="87"/>
    </location>
</feature>
<dbReference type="AlphaFoldDB" id="A0A2M7B7Z7"/>
<keyword evidence="7 8" id="KW-0472">Membrane</keyword>
<evidence type="ECO:0000256" key="8">
    <source>
        <dbReference type="SAM" id="Phobius"/>
    </source>
</evidence>
<feature type="transmembrane region" description="Helical" evidence="8">
    <location>
        <begin position="34"/>
        <end position="53"/>
    </location>
</feature>
<dbReference type="GO" id="GO:0005886">
    <property type="term" value="C:plasma membrane"/>
    <property type="evidence" value="ECO:0007669"/>
    <property type="project" value="UniProtKB-SubCell"/>
</dbReference>
<keyword evidence="3" id="KW-0813">Transport</keyword>
<reference evidence="10" key="1">
    <citation type="submission" date="2017-09" db="EMBL/GenBank/DDBJ databases">
        <title>Depth-based differentiation of microbial function through sediment-hosted aquifers and enrichment of novel symbionts in the deep terrestrial subsurface.</title>
        <authorList>
            <person name="Probst A.J."/>
            <person name="Ladd B."/>
            <person name="Jarett J.K."/>
            <person name="Geller-Mcgrath D.E."/>
            <person name="Sieber C.M.K."/>
            <person name="Emerson J.B."/>
            <person name="Anantharaman K."/>
            <person name="Thomas B.C."/>
            <person name="Malmstrom R."/>
            <person name="Stieglmeier M."/>
            <person name="Klingl A."/>
            <person name="Woyke T."/>
            <person name="Ryan C.M."/>
            <person name="Banfield J.F."/>
        </authorList>
    </citation>
    <scope>NUCLEOTIDE SEQUENCE [LARGE SCALE GENOMIC DNA]</scope>
</reference>
<evidence type="ECO:0000256" key="5">
    <source>
        <dbReference type="ARBA" id="ARBA00022692"/>
    </source>
</evidence>
<evidence type="ECO:0000256" key="1">
    <source>
        <dbReference type="ARBA" id="ARBA00004651"/>
    </source>
</evidence>
<gene>
    <name evidence="9" type="ORF">COS59_00905</name>
</gene>
<keyword evidence="5 8" id="KW-0812">Transmembrane</keyword>
<sequence>MEKKTIEISWASLWRILAMLALVAIFIVSRQAFFAFFLAIVLASAIEPIVSFFEKKRFPRGLAVLMIFIVGLAVLAVLLYTIIPIAALEFRALFSNLEEKLPVFLKPAGSLFLIDFSKGQEGLINALLSGSESFMSIASRTFGNVALVIALFVITFYLTVNKNGVEKFLRAILPAEHEERIIAIYLRIRKKWGHWFQAQLLLSFVIGGISFLGLWLLGVKYSLLLGATAGVLELVPMAGPIIAGVIAFFVALTKSWALAVYVAILFIIIQQLENHILLPLIMRKTMGVEPAVVVLALLAGYAIASWMGVLLAIPAAVTLQEISEDFSRRKAGPKSEQVKS</sequence>
<keyword evidence="4" id="KW-1003">Cell membrane</keyword>
<evidence type="ECO:0000256" key="7">
    <source>
        <dbReference type="ARBA" id="ARBA00023136"/>
    </source>
</evidence>
<comment type="similarity">
    <text evidence="2">Belongs to the autoinducer-2 exporter (AI-2E) (TC 2.A.86) family.</text>
</comment>
<evidence type="ECO:0000256" key="6">
    <source>
        <dbReference type="ARBA" id="ARBA00022989"/>
    </source>
</evidence>
<feature type="transmembrane region" description="Helical" evidence="8">
    <location>
        <begin position="292"/>
        <end position="319"/>
    </location>
</feature>
<protein>
    <recommendedName>
        <fullName evidence="11">AI-2E family transporter</fullName>
    </recommendedName>
</protein>
<dbReference type="EMBL" id="PEVH01000028">
    <property type="protein sequence ID" value="PIU99222.1"/>
    <property type="molecule type" value="Genomic_DNA"/>
</dbReference>
<name>A0A2M7B7Z7_9BACT</name>
<feature type="transmembrane region" description="Helical" evidence="8">
    <location>
        <begin position="195"/>
        <end position="217"/>
    </location>
</feature>
<evidence type="ECO:0000256" key="2">
    <source>
        <dbReference type="ARBA" id="ARBA00009773"/>
    </source>
</evidence>
<proteinExistence type="inferred from homology"/>
<evidence type="ECO:0000313" key="9">
    <source>
        <dbReference type="EMBL" id="PIU99222.1"/>
    </source>
</evidence>
<accession>A0A2M7B7Z7</accession>
<feature type="transmembrane region" description="Helical" evidence="8">
    <location>
        <begin position="12"/>
        <end position="28"/>
    </location>
</feature>
<organism evidence="9 10">
    <name type="scientific">Candidatus Wolfebacteria bacterium CG03_land_8_20_14_0_80_36_15</name>
    <dbReference type="NCBI Taxonomy" id="1975067"/>
    <lineage>
        <taxon>Bacteria</taxon>
        <taxon>Candidatus Wolfeibacteriota</taxon>
    </lineage>
</organism>
<dbReference type="PANTHER" id="PTHR21716:SF53">
    <property type="entry name" value="PERMEASE PERM-RELATED"/>
    <property type="match status" value="1"/>
</dbReference>
<feature type="transmembrane region" description="Helical" evidence="8">
    <location>
        <begin position="141"/>
        <end position="160"/>
    </location>
</feature>
<evidence type="ECO:0008006" key="11">
    <source>
        <dbReference type="Google" id="ProtNLM"/>
    </source>
</evidence>